<feature type="domain" description="DUF58" evidence="2">
    <location>
        <begin position="189"/>
        <end position="308"/>
    </location>
</feature>
<dbReference type="Pfam" id="PF01882">
    <property type="entry name" value="DUF58"/>
    <property type="match status" value="1"/>
</dbReference>
<dbReference type="AlphaFoldDB" id="A0A9E7U868"/>
<evidence type="ECO:0000259" key="2">
    <source>
        <dbReference type="Pfam" id="PF01882"/>
    </source>
</evidence>
<dbReference type="EMBL" id="CP104003">
    <property type="protein sequence ID" value="UWM54391.1"/>
    <property type="molecule type" value="Genomic_DNA"/>
</dbReference>
<gene>
    <name evidence="3" type="ORF">N0B31_20015</name>
</gene>
<keyword evidence="4" id="KW-1185">Reference proteome</keyword>
<dbReference type="Proteomes" id="UP001057580">
    <property type="component" value="Chromosome"/>
</dbReference>
<proteinExistence type="predicted"/>
<feature type="region of interest" description="Disordered" evidence="1">
    <location>
        <begin position="299"/>
        <end position="320"/>
    </location>
</feature>
<reference evidence="3" key="1">
    <citation type="submission" date="2022-09" db="EMBL/GenBank/DDBJ databases">
        <title>Diverse halophilic archaea isolated from saline environments.</title>
        <authorList>
            <person name="Cui H.-L."/>
        </authorList>
    </citation>
    <scope>NUCLEOTIDE SEQUENCE</scope>
    <source>
        <strain evidence="3">ZS-35-S2</strain>
    </source>
</reference>
<dbReference type="RefSeq" id="WP_260593411.1">
    <property type="nucleotide sequence ID" value="NZ_CP104003.1"/>
</dbReference>
<dbReference type="InterPro" id="IPR002881">
    <property type="entry name" value="DUF58"/>
</dbReference>
<dbReference type="PANTHER" id="PTHR33608:SF3">
    <property type="entry name" value="SLR2013 PROTEIN"/>
    <property type="match status" value="1"/>
</dbReference>
<name>A0A9E7U868_9EURY</name>
<organism evidence="3 4">
    <name type="scientific">Salinirubellus salinus</name>
    <dbReference type="NCBI Taxonomy" id="1364945"/>
    <lineage>
        <taxon>Archaea</taxon>
        <taxon>Methanobacteriati</taxon>
        <taxon>Methanobacteriota</taxon>
        <taxon>Stenosarchaea group</taxon>
        <taxon>Halobacteria</taxon>
        <taxon>Halobacteriales</taxon>
        <taxon>Natronomonadaceae</taxon>
        <taxon>Salinirubellus</taxon>
    </lineage>
</organism>
<evidence type="ECO:0000313" key="4">
    <source>
        <dbReference type="Proteomes" id="UP001057580"/>
    </source>
</evidence>
<evidence type="ECO:0000256" key="1">
    <source>
        <dbReference type="SAM" id="MobiDB-lite"/>
    </source>
</evidence>
<dbReference type="PANTHER" id="PTHR33608">
    <property type="entry name" value="BLL2464 PROTEIN"/>
    <property type="match status" value="1"/>
</dbReference>
<protein>
    <submittedName>
        <fullName evidence="3">DUF58 domain-containing protein</fullName>
    </submittedName>
</protein>
<dbReference type="GeneID" id="74944759"/>
<accession>A0A9E7U868</accession>
<sequence>MWTMPRGWAVVAGGVLAVALGVALGRPVLLLGAAGAWSWVFARRMAFARTAADVATRLSVSSTVVSEAPRATVETALETKVDLEPPSRMRVDVIQTLPAKVVAESGVFAATLVPGETSTTERLPIRFPTGGVERFDLPVAIVSDERAVWTAFHVGDEYTVDVSPRRPEAMFDVSTPPFRTPLTTDPSSLRRYTPIDPANRIDWKVTSRLREAHVKEYESEGFGHTVLLIEHGRATARGVPPAGVTLLRHLQDAGLGLVEALSETTQGVGLVAIDDEGPTTVIEPRASRRNYADVRRALSSLEPSGDGSPETNGPVPDLDAIGRARSSLEGEASQFASLIRPFFADGIAHGERLAAHPLLRAVQTHATTSTGRTRYVLLTAGVDRGVIRAAVEQLQRSGAPVFVLLPPDAAFDSVETDVHVAVREGSTAVVDQATVRARREAARQFRQSLGAMNRVTAVTVAPTDVESATVQSIETHGVGDR</sequence>
<evidence type="ECO:0000313" key="3">
    <source>
        <dbReference type="EMBL" id="UWM54391.1"/>
    </source>
</evidence>
<dbReference type="KEGG" id="ssai:N0B31_20015"/>